<dbReference type="SUPFAM" id="SSF57774">
    <property type="entry name" value="Microbial and mitochondrial ADK, insert 'zinc finger' domain"/>
    <property type="match status" value="1"/>
</dbReference>
<dbReference type="Gene3D" id="3.40.50.300">
    <property type="entry name" value="P-loop containing nucleotide triphosphate hydrolases"/>
    <property type="match status" value="1"/>
</dbReference>
<evidence type="ECO:0000313" key="5">
    <source>
        <dbReference type="EMBL" id="SVA28125.1"/>
    </source>
</evidence>
<organism evidence="5">
    <name type="scientific">marine metagenome</name>
    <dbReference type="NCBI Taxonomy" id="408172"/>
    <lineage>
        <taxon>unclassified sequences</taxon>
        <taxon>metagenomes</taxon>
        <taxon>ecological metagenomes</taxon>
    </lineage>
</organism>
<dbReference type="NCBIfam" id="NF001381">
    <property type="entry name" value="PRK00279.1-3"/>
    <property type="match status" value="1"/>
</dbReference>
<evidence type="ECO:0000256" key="3">
    <source>
        <dbReference type="ARBA" id="ARBA00022777"/>
    </source>
</evidence>
<reference evidence="5" key="1">
    <citation type="submission" date="2018-05" db="EMBL/GenBank/DDBJ databases">
        <authorList>
            <person name="Lanie J.A."/>
            <person name="Ng W.-L."/>
            <person name="Kazmierczak K.M."/>
            <person name="Andrzejewski T.M."/>
            <person name="Davidsen T.M."/>
            <person name="Wayne K.J."/>
            <person name="Tettelin H."/>
            <person name="Glass J.I."/>
            <person name="Rusch D."/>
            <person name="Podicherti R."/>
            <person name="Tsui H.-C.T."/>
            <person name="Winkler M.E."/>
        </authorList>
    </citation>
    <scope>NUCLEOTIDE SEQUENCE</scope>
</reference>
<evidence type="ECO:0000259" key="4">
    <source>
        <dbReference type="Pfam" id="PF05191"/>
    </source>
</evidence>
<dbReference type="Pfam" id="PF05191">
    <property type="entry name" value="ADK_lid"/>
    <property type="match status" value="1"/>
</dbReference>
<feature type="domain" description="Adenylate kinase active site lid" evidence="4">
    <location>
        <begin position="124"/>
        <end position="159"/>
    </location>
</feature>
<dbReference type="PANTHER" id="PTHR23359">
    <property type="entry name" value="NUCLEOTIDE KINASE"/>
    <property type="match status" value="1"/>
</dbReference>
<protein>
    <recommendedName>
        <fullName evidence="4">Adenylate kinase active site lid domain-containing protein</fullName>
    </recommendedName>
</protein>
<dbReference type="InterPro" id="IPR000850">
    <property type="entry name" value="Adenylat/UMP-CMP_kin"/>
</dbReference>
<dbReference type="NCBIfam" id="NF011100">
    <property type="entry name" value="PRK14527.1"/>
    <property type="match status" value="1"/>
</dbReference>
<dbReference type="NCBIfam" id="TIGR01351">
    <property type="entry name" value="adk"/>
    <property type="match status" value="1"/>
</dbReference>
<dbReference type="PROSITE" id="PS00113">
    <property type="entry name" value="ADENYLATE_KINASE"/>
    <property type="match status" value="1"/>
</dbReference>
<dbReference type="InterPro" id="IPR007862">
    <property type="entry name" value="Adenylate_kinase_lid-dom"/>
</dbReference>
<accession>A0A381UIZ6</accession>
<dbReference type="InterPro" id="IPR006259">
    <property type="entry name" value="Adenyl_kin_sub"/>
</dbReference>
<dbReference type="CDD" id="cd01428">
    <property type="entry name" value="ADK"/>
    <property type="match status" value="1"/>
</dbReference>
<dbReference type="SUPFAM" id="SSF52540">
    <property type="entry name" value="P-loop containing nucleoside triphosphate hydrolases"/>
    <property type="match status" value="1"/>
</dbReference>
<dbReference type="EMBL" id="UINC01006536">
    <property type="protein sequence ID" value="SVA28125.1"/>
    <property type="molecule type" value="Genomic_DNA"/>
</dbReference>
<keyword evidence="2" id="KW-0547">Nucleotide-binding</keyword>
<keyword evidence="3" id="KW-0418">Kinase</keyword>
<keyword evidence="1" id="KW-0808">Transferase</keyword>
<dbReference type="Pfam" id="PF00406">
    <property type="entry name" value="ADK"/>
    <property type="match status" value="1"/>
</dbReference>
<dbReference type="GO" id="GO:0004017">
    <property type="term" value="F:AMP kinase activity"/>
    <property type="evidence" value="ECO:0007669"/>
    <property type="project" value="InterPro"/>
</dbReference>
<evidence type="ECO:0000256" key="2">
    <source>
        <dbReference type="ARBA" id="ARBA00022741"/>
    </source>
</evidence>
<dbReference type="InterPro" id="IPR033690">
    <property type="entry name" value="Adenylat_kinase_CS"/>
</dbReference>
<dbReference type="AlphaFoldDB" id="A0A381UIZ6"/>
<dbReference type="InterPro" id="IPR036193">
    <property type="entry name" value="ADK_active_lid_dom_sf"/>
</dbReference>
<name>A0A381UIZ6_9ZZZZ</name>
<dbReference type="PRINTS" id="PR00094">
    <property type="entry name" value="ADENYLTKNASE"/>
</dbReference>
<gene>
    <name evidence="5" type="ORF">METZ01_LOCUS80979</name>
</gene>
<proteinExistence type="inferred from homology"/>
<sequence>MRIVLLGPPGAGKGTQARRLAESTGMTHLSTGDMLRSEVASGTELGLLAKGFMDSGDLVPDSSIIAMIQQHIADPSGVLLDGFPRTLIQAEALNEALDQIGLPVDQIVYMAVNIDELIRRLSSRVVCKECQTPYNLEVDRPIKSGICDHCAGEVIVRDDDRPAAVKNRMKVYEELTAPVLDYYQSRMNVVEVIATGTPDAVFTKLNEAIGSGAPFN</sequence>
<dbReference type="FunFam" id="3.40.50.300:FF:000106">
    <property type="entry name" value="Adenylate kinase mitochondrial"/>
    <property type="match status" value="1"/>
</dbReference>
<dbReference type="GO" id="GO:0005524">
    <property type="term" value="F:ATP binding"/>
    <property type="evidence" value="ECO:0007669"/>
    <property type="project" value="InterPro"/>
</dbReference>
<dbReference type="HAMAP" id="MF_00235">
    <property type="entry name" value="Adenylate_kinase_Adk"/>
    <property type="match status" value="1"/>
</dbReference>
<dbReference type="InterPro" id="IPR027417">
    <property type="entry name" value="P-loop_NTPase"/>
</dbReference>
<evidence type="ECO:0000256" key="1">
    <source>
        <dbReference type="ARBA" id="ARBA00022679"/>
    </source>
</evidence>